<dbReference type="Gene3D" id="3.40.50.150">
    <property type="entry name" value="Vaccinia Virus protein VP39"/>
    <property type="match status" value="1"/>
</dbReference>
<gene>
    <name evidence="2" type="ORF">LTR78_000097</name>
</gene>
<protein>
    <submittedName>
        <fullName evidence="2">Uncharacterized protein</fullName>
    </submittedName>
</protein>
<dbReference type="EMBL" id="JAUTXT010000001">
    <property type="protein sequence ID" value="KAK3679721.1"/>
    <property type="molecule type" value="Genomic_DNA"/>
</dbReference>
<proteinExistence type="predicted"/>
<name>A0AAE0WWH7_9PEZI</name>
<dbReference type="Proteomes" id="UP001274830">
    <property type="component" value="Unassembled WGS sequence"/>
</dbReference>
<feature type="region of interest" description="Disordered" evidence="1">
    <location>
        <begin position="47"/>
        <end position="66"/>
    </location>
</feature>
<accession>A0AAE0WWH7</accession>
<dbReference type="InterPro" id="IPR029063">
    <property type="entry name" value="SAM-dependent_MTases_sf"/>
</dbReference>
<sequence>MPADSLEELAHPQYWDKRYGDTDSGDAKTYDWLRHFDTIKPFLLKHLPPPDTDPKILHLGSGNSPE</sequence>
<organism evidence="2 3">
    <name type="scientific">Recurvomyces mirabilis</name>
    <dbReference type="NCBI Taxonomy" id="574656"/>
    <lineage>
        <taxon>Eukaryota</taxon>
        <taxon>Fungi</taxon>
        <taxon>Dikarya</taxon>
        <taxon>Ascomycota</taxon>
        <taxon>Pezizomycotina</taxon>
        <taxon>Dothideomycetes</taxon>
        <taxon>Dothideomycetidae</taxon>
        <taxon>Mycosphaerellales</taxon>
        <taxon>Teratosphaeriaceae</taxon>
        <taxon>Recurvomyces</taxon>
    </lineage>
</organism>
<evidence type="ECO:0000313" key="3">
    <source>
        <dbReference type="Proteomes" id="UP001274830"/>
    </source>
</evidence>
<evidence type="ECO:0000256" key="1">
    <source>
        <dbReference type="SAM" id="MobiDB-lite"/>
    </source>
</evidence>
<reference evidence="2" key="1">
    <citation type="submission" date="2023-07" db="EMBL/GenBank/DDBJ databases">
        <title>Black Yeasts Isolated from many extreme environments.</title>
        <authorList>
            <person name="Coleine C."/>
            <person name="Stajich J.E."/>
            <person name="Selbmann L."/>
        </authorList>
    </citation>
    <scope>NUCLEOTIDE SEQUENCE</scope>
    <source>
        <strain evidence="2">CCFEE 5485</strain>
    </source>
</reference>
<dbReference type="AlphaFoldDB" id="A0AAE0WWH7"/>
<comment type="caution">
    <text evidence="2">The sequence shown here is derived from an EMBL/GenBank/DDBJ whole genome shotgun (WGS) entry which is preliminary data.</text>
</comment>
<evidence type="ECO:0000313" key="2">
    <source>
        <dbReference type="EMBL" id="KAK3679721.1"/>
    </source>
</evidence>
<keyword evidence="3" id="KW-1185">Reference proteome</keyword>